<evidence type="ECO:0000256" key="2">
    <source>
        <dbReference type="ARBA" id="ARBA00023125"/>
    </source>
</evidence>
<keyword evidence="1" id="KW-0805">Transcription regulation</keyword>
<name>C0EDJ4_9FIRM</name>
<dbReference type="PROSITE" id="PS01117">
    <property type="entry name" value="HTH_MARR_1"/>
    <property type="match status" value="1"/>
</dbReference>
<organism evidence="5 6">
    <name type="scientific">[Clostridium] methylpentosum DSM 5476</name>
    <dbReference type="NCBI Taxonomy" id="537013"/>
    <lineage>
        <taxon>Bacteria</taxon>
        <taxon>Bacillati</taxon>
        <taxon>Bacillota</taxon>
        <taxon>Clostridia</taxon>
        <taxon>Eubacteriales</taxon>
        <taxon>Oscillospiraceae</taxon>
        <taxon>Oscillospiraceae incertae sedis</taxon>
    </lineage>
</organism>
<comment type="caution">
    <text evidence="5">The sequence shown here is derived from an EMBL/GenBank/DDBJ whole genome shotgun (WGS) entry which is preliminary data.</text>
</comment>
<dbReference type="EMBL" id="ACEC01000062">
    <property type="protein sequence ID" value="EEG30480.1"/>
    <property type="molecule type" value="Genomic_DNA"/>
</dbReference>
<evidence type="ECO:0000313" key="5">
    <source>
        <dbReference type="EMBL" id="EEG30480.1"/>
    </source>
</evidence>
<dbReference type="InterPro" id="IPR036390">
    <property type="entry name" value="WH_DNA-bd_sf"/>
</dbReference>
<evidence type="ECO:0000259" key="4">
    <source>
        <dbReference type="PROSITE" id="PS50995"/>
    </source>
</evidence>
<dbReference type="SMART" id="SM00347">
    <property type="entry name" value="HTH_MARR"/>
    <property type="match status" value="1"/>
</dbReference>
<dbReference type="InterPro" id="IPR000835">
    <property type="entry name" value="HTH_MarR-typ"/>
</dbReference>
<feature type="domain" description="HTH marR-type" evidence="4">
    <location>
        <begin position="3"/>
        <end position="136"/>
    </location>
</feature>
<keyword evidence="2" id="KW-0238">DNA-binding</keyword>
<keyword evidence="3" id="KW-0804">Transcription</keyword>
<reference evidence="5 6" key="2">
    <citation type="submission" date="2009-02" db="EMBL/GenBank/DDBJ databases">
        <title>Draft genome sequence of Clostridium methylpentosum (DSM 5476).</title>
        <authorList>
            <person name="Sudarsanam P."/>
            <person name="Ley R."/>
            <person name="Guruge J."/>
            <person name="Turnbaugh P.J."/>
            <person name="Mahowald M."/>
            <person name="Liep D."/>
            <person name="Gordon J."/>
        </authorList>
    </citation>
    <scope>NUCLEOTIDE SEQUENCE [LARGE SCALE GENOMIC DNA]</scope>
    <source>
        <strain evidence="5 6">DSM 5476</strain>
    </source>
</reference>
<evidence type="ECO:0000256" key="3">
    <source>
        <dbReference type="ARBA" id="ARBA00023163"/>
    </source>
</evidence>
<reference evidence="5 6" key="1">
    <citation type="submission" date="2009-01" db="EMBL/GenBank/DDBJ databases">
        <authorList>
            <person name="Fulton L."/>
            <person name="Clifton S."/>
            <person name="Fulton B."/>
            <person name="Xu J."/>
            <person name="Minx P."/>
            <person name="Pepin K.H."/>
            <person name="Johnson M."/>
            <person name="Bhonagiri V."/>
            <person name="Nash W.E."/>
            <person name="Mardis E.R."/>
            <person name="Wilson R.K."/>
        </authorList>
    </citation>
    <scope>NUCLEOTIDE SEQUENCE [LARGE SCALE GENOMIC DNA]</scope>
    <source>
        <strain evidence="5 6">DSM 5476</strain>
    </source>
</reference>
<dbReference type="GO" id="GO:0003677">
    <property type="term" value="F:DNA binding"/>
    <property type="evidence" value="ECO:0007669"/>
    <property type="project" value="UniProtKB-KW"/>
</dbReference>
<dbReference type="PANTHER" id="PTHR42756">
    <property type="entry name" value="TRANSCRIPTIONAL REGULATOR, MARR"/>
    <property type="match status" value="1"/>
</dbReference>
<dbReference type="InterPro" id="IPR023187">
    <property type="entry name" value="Tscrpt_reg_MarR-type_CS"/>
</dbReference>
<dbReference type="eggNOG" id="COG1846">
    <property type="taxonomic scope" value="Bacteria"/>
</dbReference>
<dbReference type="Pfam" id="PF12802">
    <property type="entry name" value="MarR_2"/>
    <property type="match status" value="1"/>
</dbReference>
<dbReference type="PANTHER" id="PTHR42756:SF1">
    <property type="entry name" value="TRANSCRIPTIONAL REPRESSOR OF EMRAB OPERON"/>
    <property type="match status" value="1"/>
</dbReference>
<sequence>MPKKDIGYLIKNINDKLKVKADADLKRYNLTLTQSRVFAFLNSKGNQATQKEIEVFLEVSHPTVVGIVSRMEQNGYVTSWIDRNDKRNKIVKLTKQAEALGMDMEHRILSNERKMLSSLSDEDIEQLREMLLTIYKTLE</sequence>
<dbReference type="PRINTS" id="PR00598">
    <property type="entry name" value="HTHMARR"/>
</dbReference>
<proteinExistence type="predicted"/>
<dbReference type="HOGENOM" id="CLU_083287_18_7_9"/>
<protein>
    <submittedName>
        <fullName evidence="5">Transcriptional regulator, MarR family</fullName>
    </submittedName>
</protein>
<dbReference type="Gene3D" id="1.10.10.10">
    <property type="entry name" value="Winged helix-like DNA-binding domain superfamily/Winged helix DNA-binding domain"/>
    <property type="match status" value="1"/>
</dbReference>
<evidence type="ECO:0000313" key="6">
    <source>
        <dbReference type="Proteomes" id="UP000003340"/>
    </source>
</evidence>
<dbReference type="SUPFAM" id="SSF46785">
    <property type="entry name" value="Winged helix' DNA-binding domain"/>
    <property type="match status" value="1"/>
</dbReference>
<dbReference type="GO" id="GO:0003700">
    <property type="term" value="F:DNA-binding transcription factor activity"/>
    <property type="evidence" value="ECO:0007669"/>
    <property type="project" value="InterPro"/>
</dbReference>
<keyword evidence="6" id="KW-1185">Reference proteome</keyword>
<gene>
    <name evidence="5" type="ORF">CLOSTMETH_01921</name>
</gene>
<dbReference type="PROSITE" id="PS50995">
    <property type="entry name" value="HTH_MARR_2"/>
    <property type="match status" value="1"/>
</dbReference>
<evidence type="ECO:0000256" key="1">
    <source>
        <dbReference type="ARBA" id="ARBA00023015"/>
    </source>
</evidence>
<dbReference type="Proteomes" id="UP000003340">
    <property type="component" value="Unassembled WGS sequence"/>
</dbReference>
<dbReference type="STRING" id="537013.CLOSTMETH_01921"/>
<dbReference type="AlphaFoldDB" id="C0EDJ4"/>
<dbReference type="InterPro" id="IPR036388">
    <property type="entry name" value="WH-like_DNA-bd_sf"/>
</dbReference>
<accession>C0EDJ4</accession>